<comment type="caution">
    <text evidence="2">The sequence shown here is derived from an EMBL/GenBank/DDBJ whole genome shotgun (WGS) entry which is preliminary data.</text>
</comment>
<evidence type="ECO:0000256" key="1">
    <source>
        <dbReference type="SAM" id="MobiDB-lite"/>
    </source>
</evidence>
<reference evidence="2" key="2">
    <citation type="submission" date="2004-02" db="EMBL/GenBank/DDBJ databases">
        <authorList>
            <consortium name="Genoscope"/>
            <consortium name="Whitehead Institute Centre for Genome Research"/>
        </authorList>
    </citation>
    <scope>NUCLEOTIDE SEQUENCE</scope>
</reference>
<dbReference type="KEGG" id="tng:GSTEN00037957G001"/>
<gene>
    <name evidence="2" type="ORF">GSTENG00037957001</name>
</gene>
<accession>Q4RCD6</accession>
<sequence>KLLWEPPSPLQSPARCSQTWWTRFSLTRNLTPRSSENAPPPSVRWTEKTVQPPTKKRRRRSLLWSTVWPVIIAQVFPDLVFCLLIGECKPAEASFSFPSFCSQD</sequence>
<proteinExistence type="predicted"/>
<organism evidence="2">
    <name type="scientific">Tetraodon nigroviridis</name>
    <name type="common">Spotted green pufferfish</name>
    <name type="synonym">Chelonodon nigroviridis</name>
    <dbReference type="NCBI Taxonomy" id="99883"/>
    <lineage>
        <taxon>Eukaryota</taxon>
        <taxon>Metazoa</taxon>
        <taxon>Chordata</taxon>
        <taxon>Craniata</taxon>
        <taxon>Vertebrata</taxon>
        <taxon>Euteleostomi</taxon>
        <taxon>Actinopterygii</taxon>
        <taxon>Neopterygii</taxon>
        <taxon>Teleostei</taxon>
        <taxon>Neoteleostei</taxon>
        <taxon>Acanthomorphata</taxon>
        <taxon>Eupercaria</taxon>
        <taxon>Tetraodontiformes</taxon>
        <taxon>Tetradontoidea</taxon>
        <taxon>Tetraodontidae</taxon>
        <taxon>Tetraodon</taxon>
    </lineage>
</organism>
<feature type="non-terminal residue" evidence="2">
    <location>
        <position position="1"/>
    </location>
</feature>
<name>Q4RCD6_TETNG</name>
<reference evidence="2" key="1">
    <citation type="journal article" date="2004" name="Nature">
        <title>Genome duplication in the teleost fish Tetraodon nigroviridis reveals the early vertebrate proto-karyotype.</title>
        <authorList>
            <person name="Jaillon O."/>
            <person name="Aury J.-M."/>
            <person name="Brunet F."/>
            <person name="Petit J.-L."/>
            <person name="Stange-Thomann N."/>
            <person name="Mauceli E."/>
            <person name="Bouneau L."/>
            <person name="Fischer C."/>
            <person name="Ozouf-Costaz C."/>
            <person name="Bernot A."/>
            <person name="Nicaud S."/>
            <person name="Jaffe D."/>
            <person name="Fisher S."/>
            <person name="Lutfalla G."/>
            <person name="Dossat C."/>
            <person name="Segurens B."/>
            <person name="Dasilva C."/>
            <person name="Salanoubat M."/>
            <person name="Levy M."/>
            <person name="Boudet N."/>
            <person name="Castellano S."/>
            <person name="Anthouard V."/>
            <person name="Jubin C."/>
            <person name="Castelli V."/>
            <person name="Katinka M."/>
            <person name="Vacherie B."/>
            <person name="Biemont C."/>
            <person name="Skalli Z."/>
            <person name="Cattolico L."/>
            <person name="Poulain J."/>
            <person name="De Berardinis V."/>
            <person name="Cruaud C."/>
            <person name="Duprat S."/>
            <person name="Brottier P."/>
            <person name="Coutanceau J.-P."/>
            <person name="Gouzy J."/>
            <person name="Parra G."/>
            <person name="Lardier G."/>
            <person name="Chapple C."/>
            <person name="McKernan K.J."/>
            <person name="McEwan P."/>
            <person name="Bosak S."/>
            <person name="Kellis M."/>
            <person name="Volff J.-N."/>
            <person name="Guigo R."/>
            <person name="Zody M.C."/>
            <person name="Mesirov J."/>
            <person name="Lindblad-Toh K."/>
            <person name="Birren B."/>
            <person name="Nusbaum C."/>
            <person name="Kahn D."/>
            <person name="Robinson-Rechavi M."/>
            <person name="Laudet V."/>
            <person name="Schachter V."/>
            <person name="Quetier F."/>
            <person name="Saurin W."/>
            <person name="Scarpelli C."/>
            <person name="Wincker P."/>
            <person name="Lander E.S."/>
            <person name="Weissenbach J."/>
            <person name="Roest Crollius H."/>
        </authorList>
    </citation>
    <scope>NUCLEOTIDE SEQUENCE [LARGE SCALE GENOMIC DNA]</scope>
</reference>
<dbReference type="AlphaFoldDB" id="Q4RCD6"/>
<evidence type="ECO:0000313" key="2">
    <source>
        <dbReference type="EMBL" id="CAG13947.1"/>
    </source>
</evidence>
<dbReference type="EMBL" id="CAAE01019168">
    <property type="protein sequence ID" value="CAG13947.1"/>
    <property type="molecule type" value="Genomic_DNA"/>
</dbReference>
<protein>
    <submittedName>
        <fullName evidence="2">(spotted green pufferfish) hypothetical protein</fullName>
    </submittedName>
</protein>
<feature type="region of interest" description="Disordered" evidence="1">
    <location>
        <begin position="30"/>
        <end position="56"/>
    </location>
</feature>